<dbReference type="InterPro" id="IPR030382">
    <property type="entry name" value="MeTrfase_TRM5/TYW2"/>
</dbReference>
<sequence>MDVMDDVKSVLCLKALEASNERASDCIQRAGASIRKIPRIPSIIRVKKKYSTFRVLTDTSHDLLVLVNEGFSDGEYVPINVELELCYEYFTYSEVLRRILPEEVQTPSSFEIVGSIVHLNLDGEQMKHKNIIGRVVHDKTGKTVITKIGQISNAYRSFDLEVIGGDPVLETIHREGDILFCIDYRSVYWCSKLQSERAILGGKFKAGEVLCDPFCGVGPVSLPALKKGCRVYSNDLNLRAIECLEKSIKINRLDPRNIEIFNLSANEFLEKMAGRKIDHFFLNLPEHSLDYLRRISAWGGNPLVHCYFFCRSNEDVVQYIFSRTGLRVDPGMLKVVRKVSPSKYMYKLETSSLFLRRGLG</sequence>
<keyword evidence="7 10" id="KW-0496">Mitochondrion</keyword>
<dbReference type="Gene3D" id="3.30.300.110">
    <property type="entry name" value="Met-10+ protein-like domains"/>
    <property type="match status" value="1"/>
</dbReference>
<evidence type="ECO:0000256" key="4">
    <source>
        <dbReference type="ARBA" id="ARBA00022679"/>
    </source>
</evidence>
<protein>
    <recommendedName>
        <fullName evidence="10">tRNA (guanine(37)-N1)-methyltransferase</fullName>
        <ecNumber evidence="10">2.1.1.228</ecNumber>
    </recommendedName>
    <alternativeName>
        <fullName evidence="10">M1G-methyltransferase</fullName>
    </alternativeName>
    <alternativeName>
        <fullName evidence="10">tRNA [GM37] methyltransferase</fullName>
    </alternativeName>
    <alternativeName>
        <fullName evidence="10">tRNA methyltransferase 5</fullName>
    </alternativeName>
</protein>
<comment type="similarity">
    <text evidence="10">Belongs to the TRM5 / TYW2 family.</text>
</comment>
<keyword evidence="4 10" id="KW-0808">Transferase</keyword>
<dbReference type="VEuPathDB" id="MicrosporidiaDB:AEWD_040550"/>
<keyword evidence="2 10" id="KW-0963">Cytoplasm</keyword>
<dbReference type="HAMAP" id="MF_03152">
    <property type="entry name" value="TRM5"/>
    <property type="match status" value="1"/>
</dbReference>
<evidence type="ECO:0000256" key="3">
    <source>
        <dbReference type="ARBA" id="ARBA00022603"/>
    </source>
</evidence>
<evidence type="ECO:0000256" key="7">
    <source>
        <dbReference type="ARBA" id="ARBA00023128"/>
    </source>
</evidence>
<reference evidence="12" key="1">
    <citation type="journal article" date="2013" name="Eukaryot. Cell">
        <title>Extremely Reduced Levels of Heterozygosity in the Vertebrate Pathogen Encephalitozoon cuniculi.</title>
        <authorList>
            <person name="Selman M."/>
            <person name="Sak B."/>
            <person name="Kvac M."/>
            <person name="Farinelli L."/>
            <person name="Weiss L.M."/>
            <person name="Corradi N."/>
        </authorList>
    </citation>
    <scope>NUCLEOTIDE SEQUENCE</scope>
</reference>
<dbReference type="FunFam" id="3.30.300.110:FF:000001">
    <property type="entry name" value="tRNA (guanine(37)-N1)-methyltransferase"/>
    <property type="match status" value="1"/>
</dbReference>
<comment type="similarity">
    <text evidence="1">Belongs to the class I-like SAM-binding methyltransferase superfamily. TRM5/TYW2 family.</text>
</comment>
<evidence type="ECO:0000256" key="2">
    <source>
        <dbReference type="ARBA" id="ARBA00022490"/>
    </source>
</evidence>
<organism evidence="12">
    <name type="scientific">Encephalitozoon cuniculi</name>
    <name type="common">Microsporidian parasite</name>
    <dbReference type="NCBI Taxonomy" id="6035"/>
    <lineage>
        <taxon>Eukaryota</taxon>
        <taxon>Fungi</taxon>
        <taxon>Fungi incertae sedis</taxon>
        <taxon>Microsporidia</taxon>
        <taxon>Unikaryonidae</taxon>
        <taxon>Encephalitozoon</taxon>
    </lineage>
</organism>
<accession>M1KJ44</accession>
<dbReference type="PANTHER" id="PTHR23245">
    <property type="entry name" value="TRNA METHYLTRANSFERASE"/>
    <property type="match status" value="1"/>
</dbReference>
<keyword evidence="3 10" id="KW-0489">Methyltransferase</keyword>
<comment type="catalytic activity">
    <reaction evidence="9 10">
        <text>guanosine(37) in tRNA + S-adenosyl-L-methionine = N(1)-methylguanosine(37) in tRNA + S-adenosyl-L-homocysteine + H(+)</text>
        <dbReference type="Rhea" id="RHEA:36899"/>
        <dbReference type="Rhea" id="RHEA-COMP:10145"/>
        <dbReference type="Rhea" id="RHEA-COMP:10147"/>
        <dbReference type="ChEBI" id="CHEBI:15378"/>
        <dbReference type="ChEBI" id="CHEBI:57856"/>
        <dbReference type="ChEBI" id="CHEBI:59789"/>
        <dbReference type="ChEBI" id="CHEBI:73542"/>
        <dbReference type="ChEBI" id="CHEBI:74269"/>
        <dbReference type="EC" id="2.1.1.228"/>
    </reaction>
</comment>
<comment type="function">
    <text evidence="10">Specifically methylates the N1 position of guanosine-37 in various cytoplasmic and mitochondrial tRNAs. Methylation is not dependent on the nature of the nucleoside 5' of the target nucleoside. This is the first step in the biosynthesis of wybutosine (yW), a modified base adjacent to the anticodon of tRNAs and required for accurate decoding.</text>
</comment>
<dbReference type="GO" id="GO:0005634">
    <property type="term" value="C:nucleus"/>
    <property type="evidence" value="ECO:0007669"/>
    <property type="project" value="UniProtKB-SubCell"/>
</dbReference>
<gene>
    <name evidence="10" type="primary">TRM5</name>
    <name evidence="12" type="ORF">ECU04_0620</name>
</gene>
<dbReference type="InterPro" id="IPR025792">
    <property type="entry name" value="tRNA_Gua_MeTrfase_euk"/>
</dbReference>
<dbReference type="InterPro" id="IPR056744">
    <property type="entry name" value="TRM5/TYW2-like_N"/>
</dbReference>
<dbReference type="Pfam" id="PF02475">
    <property type="entry name" value="TRM5-TYW2_MTfase"/>
    <property type="match status" value="1"/>
</dbReference>
<evidence type="ECO:0000256" key="1">
    <source>
        <dbReference type="ARBA" id="ARBA00009775"/>
    </source>
</evidence>
<evidence type="ECO:0000256" key="5">
    <source>
        <dbReference type="ARBA" id="ARBA00022691"/>
    </source>
</evidence>
<keyword evidence="6 10" id="KW-0819">tRNA processing</keyword>
<dbReference type="InterPro" id="IPR029063">
    <property type="entry name" value="SAM-dependent_MTases_sf"/>
</dbReference>
<dbReference type="Pfam" id="PF25133">
    <property type="entry name" value="TYW2_N_2"/>
    <property type="match status" value="1"/>
</dbReference>
<proteinExistence type="inferred from homology"/>
<dbReference type="PROSITE" id="PS51684">
    <property type="entry name" value="SAM_MT_TRM5_TYW2"/>
    <property type="match status" value="1"/>
</dbReference>
<dbReference type="CDD" id="cd02440">
    <property type="entry name" value="AdoMet_MTases"/>
    <property type="match status" value="1"/>
</dbReference>
<keyword evidence="8 10" id="KW-0539">Nucleus</keyword>
<dbReference type="GO" id="GO:0070901">
    <property type="term" value="P:mitochondrial tRNA methylation"/>
    <property type="evidence" value="ECO:0007669"/>
    <property type="project" value="UniProtKB-ARBA"/>
</dbReference>
<feature type="binding site" evidence="10">
    <location>
        <position position="283"/>
    </location>
    <ligand>
        <name>S-adenosyl-L-methionine</name>
        <dbReference type="ChEBI" id="CHEBI:59789"/>
    </ligand>
</feature>
<comment type="subcellular location">
    <subcellularLocation>
        <location evidence="10">Mitochondrion matrix</location>
    </subcellularLocation>
    <subcellularLocation>
        <location evidence="10">Nucleus</location>
    </subcellularLocation>
    <subcellularLocation>
        <location evidence="10">Cytoplasm</location>
    </subcellularLocation>
    <text evidence="10">Predominantly in the mitochondria and in the nucleus.</text>
</comment>
<comment type="subunit">
    <text evidence="10">Monomer.</text>
</comment>
<evidence type="ECO:0000256" key="9">
    <source>
        <dbReference type="ARBA" id="ARBA00047783"/>
    </source>
</evidence>
<dbReference type="InterPro" id="IPR056743">
    <property type="entry name" value="TRM5-TYW2-like_MTfase"/>
</dbReference>
<feature type="binding site" evidence="10">
    <location>
        <position position="197"/>
    </location>
    <ligand>
        <name>S-adenosyl-L-methionine</name>
        <dbReference type="ChEBI" id="CHEBI:59789"/>
    </ligand>
</feature>
<dbReference type="SUPFAM" id="SSF53335">
    <property type="entry name" value="S-adenosyl-L-methionine-dependent methyltransferases"/>
    <property type="match status" value="1"/>
</dbReference>
<keyword evidence="5 10" id="KW-0949">S-adenosyl-L-methionine</keyword>
<evidence type="ECO:0000256" key="10">
    <source>
        <dbReference type="HAMAP-Rule" id="MF_03152"/>
    </source>
</evidence>
<dbReference type="VEuPathDB" id="MicrosporidiaDB:AEWQ_040540"/>
<dbReference type="GO" id="GO:0002939">
    <property type="term" value="P:tRNA N1-guanine methylation"/>
    <property type="evidence" value="ECO:0007669"/>
    <property type="project" value="TreeGrafter"/>
</dbReference>
<feature type="binding site" evidence="10">
    <location>
        <begin position="235"/>
        <end position="236"/>
    </location>
    <ligand>
        <name>S-adenosyl-L-methionine</name>
        <dbReference type="ChEBI" id="CHEBI:59789"/>
    </ligand>
</feature>
<evidence type="ECO:0000256" key="6">
    <source>
        <dbReference type="ARBA" id="ARBA00022694"/>
    </source>
</evidence>
<dbReference type="GO" id="GO:0052906">
    <property type="term" value="F:tRNA (guanine(37)-N1)-methyltransferase activity"/>
    <property type="evidence" value="ECO:0007669"/>
    <property type="project" value="UniProtKB-UniRule"/>
</dbReference>
<dbReference type="EMBL" id="KC513606">
    <property type="protein sequence ID" value="AGE95241.1"/>
    <property type="molecule type" value="Genomic_DNA"/>
</dbReference>
<dbReference type="GO" id="GO:0005759">
    <property type="term" value="C:mitochondrial matrix"/>
    <property type="evidence" value="ECO:0007669"/>
    <property type="project" value="UniProtKB-SubCell"/>
</dbReference>
<evidence type="ECO:0000256" key="8">
    <source>
        <dbReference type="ARBA" id="ARBA00023242"/>
    </source>
</evidence>
<dbReference type="AlphaFoldDB" id="M1KJ44"/>
<dbReference type="VEuPathDB" id="MicrosporidiaDB:M970_040540"/>
<feature type="domain" description="SAM-dependent methyltransferase TRM5/TYW2-type" evidence="11">
    <location>
        <begin position="110"/>
        <end position="354"/>
    </location>
</feature>
<evidence type="ECO:0000259" key="11">
    <source>
        <dbReference type="PROSITE" id="PS51684"/>
    </source>
</evidence>
<dbReference type="Gene3D" id="3.40.50.150">
    <property type="entry name" value="Vaccinia Virus protein VP39"/>
    <property type="match status" value="1"/>
</dbReference>
<dbReference type="VEuPathDB" id="MicrosporidiaDB:AEWR_040540"/>
<name>M1KJ44_ENCCN</name>
<evidence type="ECO:0000313" key="12">
    <source>
        <dbReference type="EMBL" id="AGE95241.1"/>
    </source>
</evidence>
<comment type="caution">
    <text evidence="10">Lacks conserved residue(s) required for the propagation of feature annotation.</text>
</comment>
<dbReference type="VEuPathDB" id="MicrosporidiaDB:ECU04_0620"/>
<dbReference type="EC" id="2.1.1.228" evidence="10"/>
<dbReference type="PANTHER" id="PTHR23245:SF36">
    <property type="entry name" value="TRNA (GUANINE(37)-N1)-METHYLTRANSFERASE"/>
    <property type="match status" value="1"/>
</dbReference>